<feature type="compositionally biased region" description="Basic and acidic residues" evidence="2">
    <location>
        <begin position="375"/>
        <end position="422"/>
    </location>
</feature>
<feature type="region of interest" description="Disordered" evidence="2">
    <location>
        <begin position="1"/>
        <end position="73"/>
    </location>
</feature>
<dbReference type="InterPro" id="IPR001878">
    <property type="entry name" value="Znf_CCHC"/>
</dbReference>
<feature type="compositionally biased region" description="Polar residues" evidence="2">
    <location>
        <begin position="1664"/>
        <end position="1683"/>
    </location>
</feature>
<feature type="region of interest" description="Disordered" evidence="2">
    <location>
        <begin position="1662"/>
        <end position="1686"/>
    </location>
</feature>
<keyword evidence="1" id="KW-0479">Metal-binding</keyword>
<feature type="compositionally biased region" description="Polar residues" evidence="2">
    <location>
        <begin position="767"/>
        <end position="776"/>
    </location>
</feature>
<feature type="compositionally biased region" description="Polar residues" evidence="2">
    <location>
        <begin position="1042"/>
        <end position="1054"/>
    </location>
</feature>
<dbReference type="GO" id="GO:0008270">
    <property type="term" value="F:zinc ion binding"/>
    <property type="evidence" value="ECO:0007669"/>
    <property type="project" value="UniProtKB-KW"/>
</dbReference>
<reference evidence="4" key="1">
    <citation type="submission" date="2023-03" db="EMBL/GenBank/DDBJ databases">
        <title>Massive genome expansion in bonnet fungi (Mycena s.s.) driven by repeated elements and novel gene families across ecological guilds.</title>
        <authorList>
            <consortium name="Lawrence Berkeley National Laboratory"/>
            <person name="Harder C.B."/>
            <person name="Miyauchi S."/>
            <person name="Viragh M."/>
            <person name="Kuo A."/>
            <person name="Thoen E."/>
            <person name="Andreopoulos B."/>
            <person name="Lu D."/>
            <person name="Skrede I."/>
            <person name="Drula E."/>
            <person name="Henrissat B."/>
            <person name="Morin E."/>
            <person name="Kohler A."/>
            <person name="Barry K."/>
            <person name="LaButti K."/>
            <person name="Morin E."/>
            <person name="Salamov A."/>
            <person name="Lipzen A."/>
            <person name="Mereny Z."/>
            <person name="Hegedus B."/>
            <person name="Baldrian P."/>
            <person name="Stursova M."/>
            <person name="Weitz H."/>
            <person name="Taylor A."/>
            <person name="Grigoriev I.V."/>
            <person name="Nagy L.G."/>
            <person name="Martin F."/>
            <person name="Kauserud H."/>
        </authorList>
    </citation>
    <scope>NUCLEOTIDE SEQUENCE</scope>
    <source>
        <strain evidence="4">CBHHK002</strain>
    </source>
</reference>
<evidence type="ECO:0000256" key="1">
    <source>
        <dbReference type="PROSITE-ProRule" id="PRU00047"/>
    </source>
</evidence>
<feature type="region of interest" description="Disordered" evidence="2">
    <location>
        <begin position="924"/>
        <end position="973"/>
    </location>
</feature>
<feature type="region of interest" description="Disordered" evidence="2">
    <location>
        <begin position="326"/>
        <end position="467"/>
    </location>
</feature>
<evidence type="ECO:0000259" key="3">
    <source>
        <dbReference type="PROSITE" id="PS50158"/>
    </source>
</evidence>
<feature type="compositionally biased region" description="Low complexity" evidence="2">
    <location>
        <begin position="430"/>
        <end position="442"/>
    </location>
</feature>
<feature type="compositionally biased region" description="Acidic residues" evidence="2">
    <location>
        <begin position="8"/>
        <end position="32"/>
    </location>
</feature>
<feature type="compositionally biased region" description="Polar residues" evidence="2">
    <location>
        <begin position="683"/>
        <end position="692"/>
    </location>
</feature>
<feature type="region of interest" description="Disordered" evidence="2">
    <location>
        <begin position="766"/>
        <end position="815"/>
    </location>
</feature>
<keyword evidence="1" id="KW-0863">Zinc-finger</keyword>
<evidence type="ECO:0000313" key="4">
    <source>
        <dbReference type="EMBL" id="KAJ7340547.1"/>
    </source>
</evidence>
<keyword evidence="5" id="KW-1185">Reference proteome</keyword>
<sequence length="2092" mass="234498">MVVNAADYDIDDDGGYYEMSSEESDDSEESDYETYRKKRREKAHARKEKEKRKAARAELQTTSRDSSEQVIKPNGSAAEVAELIRKINKMTLDDAEYAPTYYSILALDQTGNAINCVRPPRQAGWNSNGRLRTIPREPPKSTLNTSSTPATYPNNIPLGRPDTPGLTGCFGCGNEGHRVGECPEVQELLRTGIIKTDEETRRLRMSDGSYIRRTHPNEPLAQAAKRQAAPRVMLWYTDPLPLSESTSTHRSYVIDSMDQEDQYNRIEEISAYTDDEMGIDEADFEIDEDDFMEIQLNKEAEISSGPEDSTTGEVYITIPKKRWPAKRNQVHEAERTVPGTRTARKMAFDGVHIPRRPNPKEGGTTKTSEPVKSPTRLEKPTGPKARDILADVRPYDARRPRFKEDQDIEMKDIPTERSRPAQKENTVPTSASPGKGASKSGPQDSSELPQPEAPKGEAKNTGRQSEVQASVNLPSIIERILDLEVPMTVREALAASKDIRNGLQETVRLKNVKAVLMGSDNPMVLSLHSQDNYPSHLQELDELIRLASLDQAYTNSLEWYSQECQNRIPCPKELNTDLPPAARDSPLQDLELSAVTGTLDKTPIDWQAEEEGNDCVTEDAGSTLPCQKQLLDLDVRNPTDAPLLRESPDPDSLGHSHSETYGMESNQKDEENGSELTTKHQENWGTRNNEQKFITWESSSEPSSEWDRAYSGTPPMSVSSAYEDPSKYECTYLTSRELENELEIEPFTVSLPGHRWNMKEMGIGAVRTSSPPAQKNSEARKNPHIKQCGASSHEINKDSRDRMEASPPPRQPRHENTYLVAPQEGISRAGVNLRCPGTPPNVLSPPKNSDQSAPCITRDLPDGASTRPGETVRSFHLFKSEHGIRPEETGNSRLVNRQKLTRTVTRWTDDKDMDPPREVTRFRPLVGDVTGTAARKSGAEEQNEDTESQTPVNGRLTQDRRNDDTYLENPGNRACPPSAKGILRQVQQFCSESMGLMRIWVVIFSLVGAWVALWLEKEIRHEEQCMRDKKKQEQNPEPYQFPNRNQNQPTNSTLDPLLPLPMDCYPQSAPTCPPAEVNETEQITDAPADFQKVSMANIGETATQIQRTIERIEAEHSQPPYHLEDRSTQVSFGPPDGRPHGNARRILQSAAGSQLAAQRLGKPLHIRPAFAESVQSFYLGSEPQRDNQELHHAVFLNAGLQIHDPSVGFPGFRTGHIYAQMLTPRLHDQPPVKFDVPGGDARKSPATSRRIRTNCANAQTITRFTGSQNKSTNDERSMPKQSGVPVPFTFKARFQLLLRRSSLPTLFTSRPRATTTDMHAVGLTADRKNVVLHVSTERNGERTLDPRRRPGTPCLPWELHTSLPPLAPSIPPFVKLLLEAQRPRATKEADVGPNDLTMDVRMSPGQDVQMQRLPPISELIQKLADDEHRLTPIDHLLQDDIGTPGSFGYALNQVTRDQDTHHIERKLRTIDSAMAKEEKEVVLPPDRSMDQRTDLRSDHGAVKPLFTCDPLPSAFSEPTDDSASSLEYGFGYAVSNTRTEKEAHRLKRKFRANDPTAKKHPRTVKPLLTYEQLPSPVFSEPTEDSLGPILGHNSDSYEILRARYSSASPSPPANPATIIDQALDSLDTEIAVGITASPKPAAFAPDSPTRYHYDDLPELVYPSDDSNSSELATHGGNTPQLPSTEEDGCIIVPTLDIVRALTDLRQYAPTPDSDQNLRAGDWSRIDRFEDEDAVKPGRDALHILLHSTLAGSVDRVAMEKRQLIDLETYKLNQERALQERDNNPDKPLSGIDEDTLDPISSRIGIGKRKIRGDPVVPPSRHGRYHRVFSAHAQSRGPAYCAALSAEFLIQRDKYRHLPTYACTSSSSCAVALSLLDGASGSLRFKHSIHLVPFQFRFCMDTNMLASVFFSIPSETMTTIWSQIPSAKFSTDFSTQPTPIQRLPKQISHTGGWMIYLRQISRPITRVPIFFNPFGLDLTEPFSRLPIKAVITQIVRQADLPEESVVSVLRIGSRRVHGVMTLPNRVHQALPALWGYLVTIYPKYRTERGLLLKACVEDHFLFDVPESINEVDVIILRFTFLMYYELRRYRHRR</sequence>
<feature type="compositionally biased region" description="Basic and acidic residues" evidence="2">
    <location>
        <begin position="794"/>
        <end position="804"/>
    </location>
</feature>
<feature type="domain" description="CCHC-type" evidence="3">
    <location>
        <begin position="169"/>
        <end position="184"/>
    </location>
</feature>
<organism evidence="4 5">
    <name type="scientific">Mycena albidolilacea</name>
    <dbReference type="NCBI Taxonomy" id="1033008"/>
    <lineage>
        <taxon>Eukaryota</taxon>
        <taxon>Fungi</taxon>
        <taxon>Dikarya</taxon>
        <taxon>Basidiomycota</taxon>
        <taxon>Agaricomycotina</taxon>
        <taxon>Agaricomycetes</taxon>
        <taxon>Agaricomycetidae</taxon>
        <taxon>Agaricales</taxon>
        <taxon>Marasmiineae</taxon>
        <taxon>Mycenaceae</taxon>
        <taxon>Mycena</taxon>
    </lineage>
</organism>
<protein>
    <recommendedName>
        <fullName evidence="3">CCHC-type domain-containing protein</fullName>
    </recommendedName>
</protein>
<dbReference type="Proteomes" id="UP001218218">
    <property type="component" value="Unassembled WGS sequence"/>
</dbReference>
<accession>A0AAD6ZUK2</accession>
<feature type="compositionally biased region" description="Polar residues" evidence="2">
    <location>
        <begin position="141"/>
        <end position="154"/>
    </location>
</feature>
<comment type="caution">
    <text evidence="4">The sequence shown here is derived from an EMBL/GenBank/DDBJ whole genome shotgun (WGS) entry which is preliminary data.</text>
</comment>
<feature type="region of interest" description="Disordered" evidence="2">
    <location>
        <begin position="125"/>
        <end position="159"/>
    </location>
</feature>
<feature type="compositionally biased region" description="Basic residues" evidence="2">
    <location>
        <begin position="36"/>
        <end position="54"/>
    </location>
</feature>
<name>A0AAD6ZUK2_9AGAR</name>
<gene>
    <name evidence="4" type="ORF">DFH08DRAFT_811767</name>
</gene>
<keyword evidence="1" id="KW-0862">Zinc</keyword>
<feature type="compositionally biased region" description="Basic and acidic residues" evidence="2">
    <location>
        <begin position="646"/>
        <end position="658"/>
    </location>
</feature>
<evidence type="ECO:0000256" key="2">
    <source>
        <dbReference type="SAM" id="MobiDB-lite"/>
    </source>
</evidence>
<dbReference type="PROSITE" id="PS50158">
    <property type="entry name" value="ZF_CCHC"/>
    <property type="match status" value="1"/>
</dbReference>
<feature type="region of interest" description="Disordered" evidence="2">
    <location>
        <begin position="639"/>
        <end position="725"/>
    </location>
</feature>
<feature type="compositionally biased region" description="Basic and acidic residues" evidence="2">
    <location>
        <begin position="666"/>
        <end position="682"/>
    </location>
</feature>
<proteinExistence type="predicted"/>
<feature type="region of interest" description="Disordered" evidence="2">
    <location>
        <begin position="1026"/>
        <end position="1054"/>
    </location>
</feature>
<dbReference type="GO" id="GO:0003676">
    <property type="term" value="F:nucleic acid binding"/>
    <property type="evidence" value="ECO:0007669"/>
    <property type="project" value="InterPro"/>
</dbReference>
<evidence type="ECO:0000313" key="5">
    <source>
        <dbReference type="Proteomes" id="UP001218218"/>
    </source>
</evidence>
<dbReference type="EMBL" id="JARIHO010000026">
    <property type="protein sequence ID" value="KAJ7340547.1"/>
    <property type="molecule type" value="Genomic_DNA"/>
</dbReference>